<accession>A0A1B8QMP9</accession>
<dbReference type="EMBL" id="LXTW01000010">
    <property type="protein sequence ID" value="OBX85161.1"/>
    <property type="molecule type" value="Genomic_DNA"/>
</dbReference>
<proteinExistence type="predicted"/>
<keyword evidence="1" id="KW-0472">Membrane</keyword>
<reference evidence="2 3" key="1">
    <citation type="submission" date="2016-05" db="EMBL/GenBank/DDBJ databases">
        <title>Draft genome sequence of Moraxella nonliquefaciens CCUG 348T.</title>
        <authorList>
            <person name="Salva-Serra F."/>
            <person name="Engstrom-Jakobsson H."/>
            <person name="Thorell K."/>
            <person name="Gonzales-Siles L."/>
            <person name="Karlsson R."/>
            <person name="Boulund F."/>
            <person name="Engstrand L."/>
            <person name="Kristiansson E."/>
            <person name="Moore E."/>
        </authorList>
    </citation>
    <scope>NUCLEOTIDE SEQUENCE [LARGE SCALE GENOMIC DNA]</scope>
    <source>
        <strain evidence="2 3">CCUG 348</strain>
    </source>
</reference>
<protein>
    <submittedName>
        <fullName evidence="2">Uncharacterized protein</fullName>
    </submittedName>
</protein>
<feature type="transmembrane region" description="Helical" evidence="1">
    <location>
        <begin position="49"/>
        <end position="69"/>
    </location>
</feature>
<comment type="caution">
    <text evidence="2">The sequence shown here is derived from an EMBL/GenBank/DDBJ whole genome shotgun (WGS) entry which is preliminary data.</text>
</comment>
<dbReference type="AlphaFoldDB" id="A0A1B8QMP9"/>
<dbReference type="STRING" id="478.A7456_10390"/>
<evidence type="ECO:0000313" key="3">
    <source>
        <dbReference type="Proteomes" id="UP000092575"/>
    </source>
</evidence>
<evidence type="ECO:0000256" key="1">
    <source>
        <dbReference type="SAM" id="Phobius"/>
    </source>
</evidence>
<feature type="transmembrane region" description="Helical" evidence="1">
    <location>
        <begin position="6"/>
        <end position="28"/>
    </location>
</feature>
<sequence length="71" mass="8095">MRLFVALLPYIQLFFFIVFAFGLGKYLIRNKLLFIYPGMKHPKATKTEYFLAGIGFALFTLSMIIRGGLGV</sequence>
<dbReference type="Proteomes" id="UP000092575">
    <property type="component" value="Unassembled WGS sequence"/>
</dbReference>
<evidence type="ECO:0000313" key="2">
    <source>
        <dbReference type="EMBL" id="OBX85161.1"/>
    </source>
</evidence>
<organism evidence="2 3">
    <name type="scientific">Moraxella nonliquefaciens</name>
    <dbReference type="NCBI Taxonomy" id="478"/>
    <lineage>
        <taxon>Bacteria</taxon>
        <taxon>Pseudomonadati</taxon>
        <taxon>Pseudomonadota</taxon>
        <taxon>Gammaproteobacteria</taxon>
        <taxon>Moraxellales</taxon>
        <taxon>Moraxellaceae</taxon>
        <taxon>Moraxella</taxon>
    </lineage>
</organism>
<name>A0A1B8QMP9_MORNO</name>
<keyword evidence="1" id="KW-1133">Transmembrane helix</keyword>
<keyword evidence="1" id="KW-0812">Transmembrane</keyword>
<gene>
    <name evidence="2" type="ORF">A7456_10390</name>
</gene>